<dbReference type="Proteomes" id="UP001183881">
    <property type="component" value="Unassembled WGS sequence"/>
</dbReference>
<keyword evidence="2" id="KW-1185">Reference proteome</keyword>
<gene>
    <name evidence="1" type="ORF">RM705_03295</name>
</gene>
<dbReference type="RefSeq" id="WP_311641173.1">
    <property type="nucleotide sequence ID" value="NZ_JAVRFA010000002.1"/>
</dbReference>
<proteinExistence type="predicted"/>
<sequence length="176" mass="19130">MLCQRGQVIAEETWKRKRETSRNGRRGRRALLGAAFALGLAAITPLQAQAAPMESATYGNLPNEGLYPEQTSCSGSYYQPNVPGGATKTAVHAGHTITLRYFYNPGCGSFARIENAPEGCAAHSNRPSDTGTAWVLETVDPGINYAYTKVINNLDGRLSKAVLFCDNQRLAETAWY</sequence>
<protein>
    <recommendedName>
        <fullName evidence="3">Secreted protein</fullName>
    </recommendedName>
</protein>
<name>A0ABU2PNJ6_9ACTN</name>
<evidence type="ECO:0000313" key="1">
    <source>
        <dbReference type="EMBL" id="MDT0393737.1"/>
    </source>
</evidence>
<dbReference type="EMBL" id="JAVRFA010000002">
    <property type="protein sequence ID" value="MDT0393737.1"/>
    <property type="molecule type" value="Genomic_DNA"/>
</dbReference>
<evidence type="ECO:0000313" key="2">
    <source>
        <dbReference type="Proteomes" id="UP001183881"/>
    </source>
</evidence>
<accession>A0ABU2PNJ6</accession>
<organism evidence="1 2">
    <name type="scientific">Streptomyces edwardsiae</name>
    <dbReference type="NCBI Taxonomy" id="3075527"/>
    <lineage>
        <taxon>Bacteria</taxon>
        <taxon>Bacillati</taxon>
        <taxon>Actinomycetota</taxon>
        <taxon>Actinomycetes</taxon>
        <taxon>Kitasatosporales</taxon>
        <taxon>Streptomycetaceae</taxon>
        <taxon>Streptomyces</taxon>
    </lineage>
</organism>
<reference evidence="2" key="1">
    <citation type="submission" date="2023-07" db="EMBL/GenBank/DDBJ databases">
        <title>30 novel species of actinomycetes from the DSMZ collection.</title>
        <authorList>
            <person name="Nouioui I."/>
        </authorList>
    </citation>
    <scope>NUCLEOTIDE SEQUENCE [LARGE SCALE GENOMIC DNA]</scope>
    <source>
        <strain evidence="2">DSM 41636</strain>
    </source>
</reference>
<comment type="caution">
    <text evidence="1">The sequence shown here is derived from an EMBL/GenBank/DDBJ whole genome shotgun (WGS) entry which is preliminary data.</text>
</comment>
<evidence type="ECO:0008006" key="3">
    <source>
        <dbReference type="Google" id="ProtNLM"/>
    </source>
</evidence>